<dbReference type="SMART" id="SM00421">
    <property type="entry name" value="HTH_LUXR"/>
    <property type="match status" value="1"/>
</dbReference>
<sequence length="525" mass="55456">MGAERSGDASGVRLSDLLCGLTLVMDLGMARRPGESLFSCLVTTGFARALNLDPTTVADAYHASLIRHIGCTAFAHETALLPGDDVRVNEAGSRTDFSDVRDVFATFLPGITAGAAPMRRLRLTAATFLNGPVIDRDGHRANCEVAAQMADRLGLGAGVGGALTQMFEWWNGKGGPRGLAGDDIRLATRLTHVASTAALFHGIGGTAMALAVLERRSGTLLDPALVADFHRHGPDLLGEAADADPARAVLDAEPRPVRRLTPDGVDEAARAFGDMVDLKSPYLHGHSAGVAESAHRAGVRLGLPEASDGRLRTAGWTHDLGRVAVSSGVWDRPGALDEGEWEQVRLHAYYSERILRRCPPLAAVARLAGSHHERCDGTGYHRGLESGEIPMAVCVLAAADELTALRAARPHRAALDLDEAARVLRAHAREGALEAEAAEAVLGAAGHDGAGGGRRVWPAGLTDRQVQVLRLLCEGLTNRQIAGRLDVSPRTAEHHVQDVYAKIGVSSRAAAAMFAMRHAVLSPTP</sequence>
<reference evidence="4" key="1">
    <citation type="submission" date="2023-07" db="EMBL/GenBank/DDBJ databases">
        <title>30 novel species of actinomycetes from the DSMZ collection.</title>
        <authorList>
            <person name="Nouioui I."/>
        </authorList>
    </citation>
    <scope>NUCLEOTIDE SEQUENCE [LARGE SCALE GENOMIC DNA]</scope>
    <source>
        <strain evidence="4">DSM 44743</strain>
    </source>
</reference>
<name>A0ABU2MGB6_9ACTN</name>
<dbReference type="Gene3D" id="1.10.10.10">
    <property type="entry name" value="Winged helix-like DNA-binding domain superfamily/Winged helix DNA-binding domain"/>
    <property type="match status" value="1"/>
</dbReference>
<dbReference type="InterPro" id="IPR003607">
    <property type="entry name" value="HD/PDEase_dom"/>
</dbReference>
<dbReference type="Gene3D" id="1.10.3210.10">
    <property type="entry name" value="Hypothetical protein af1432"/>
    <property type="match status" value="2"/>
</dbReference>
<dbReference type="PANTHER" id="PTHR45228:SF5">
    <property type="entry name" value="CYCLIC DI-GMP PHOSPHODIESTERASE VC_1348-RELATED"/>
    <property type="match status" value="1"/>
</dbReference>
<accession>A0ABU2MGB6</accession>
<dbReference type="EMBL" id="JAVREP010000027">
    <property type="protein sequence ID" value="MDT0331748.1"/>
    <property type="molecule type" value="Genomic_DNA"/>
</dbReference>
<evidence type="ECO:0000259" key="1">
    <source>
        <dbReference type="PROSITE" id="PS50043"/>
    </source>
</evidence>
<dbReference type="PRINTS" id="PR00038">
    <property type="entry name" value="HTHLUXR"/>
</dbReference>
<dbReference type="InterPro" id="IPR000792">
    <property type="entry name" value="Tscrpt_reg_LuxR_C"/>
</dbReference>
<dbReference type="SUPFAM" id="SSF109604">
    <property type="entry name" value="HD-domain/PDEase-like"/>
    <property type="match status" value="1"/>
</dbReference>
<evidence type="ECO:0000313" key="4">
    <source>
        <dbReference type="Proteomes" id="UP001183390"/>
    </source>
</evidence>
<dbReference type="RefSeq" id="WP_311514213.1">
    <property type="nucleotide sequence ID" value="NZ_JAVREP010000027.1"/>
</dbReference>
<dbReference type="Pfam" id="PF13487">
    <property type="entry name" value="HD_5"/>
    <property type="match status" value="1"/>
</dbReference>
<organism evidence="3 4">
    <name type="scientific">Nocardiopsis lambiniae</name>
    <dbReference type="NCBI Taxonomy" id="3075539"/>
    <lineage>
        <taxon>Bacteria</taxon>
        <taxon>Bacillati</taxon>
        <taxon>Actinomycetota</taxon>
        <taxon>Actinomycetes</taxon>
        <taxon>Streptosporangiales</taxon>
        <taxon>Nocardiopsidaceae</taxon>
        <taxon>Nocardiopsis</taxon>
    </lineage>
</organism>
<comment type="caution">
    <text evidence="3">The sequence shown here is derived from an EMBL/GenBank/DDBJ whole genome shotgun (WGS) entry which is preliminary data.</text>
</comment>
<feature type="domain" description="HD-GYP" evidence="2">
    <location>
        <begin position="261"/>
        <end position="456"/>
    </location>
</feature>
<dbReference type="PROSITE" id="PS50043">
    <property type="entry name" value="HTH_LUXR_2"/>
    <property type="match status" value="1"/>
</dbReference>
<dbReference type="InterPro" id="IPR052020">
    <property type="entry name" value="Cyclic_di-GMP/3'3'-cGAMP_PDE"/>
</dbReference>
<dbReference type="InterPro" id="IPR037522">
    <property type="entry name" value="HD_GYP_dom"/>
</dbReference>
<proteinExistence type="predicted"/>
<dbReference type="SMART" id="SM00471">
    <property type="entry name" value="HDc"/>
    <property type="match status" value="1"/>
</dbReference>
<dbReference type="Proteomes" id="UP001183390">
    <property type="component" value="Unassembled WGS sequence"/>
</dbReference>
<dbReference type="PANTHER" id="PTHR45228">
    <property type="entry name" value="CYCLIC DI-GMP PHOSPHODIESTERASE TM_0186-RELATED"/>
    <property type="match status" value="1"/>
</dbReference>
<keyword evidence="4" id="KW-1185">Reference proteome</keyword>
<evidence type="ECO:0000313" key="3">
    <source>
        <dbReference type="EMBL" id="MDT0331748.1"/>
    </source>
</evidence>
<dbReference type="CDD" id="cd06170">
    <property type="entry name" value="LuxR_C_like"/>
    <property type="match status" value="1"/>
</dbReference>
<evidence type="ECO:0000259" key="2">
    <source>
        <dbReference type="PROSITE" id="PS51832"/>
    </source>
</evidence>
<protein>
    <submittedName>
        <fullName evidence="3">HD domain-containing phosphohydrolase</fullName>
    </submittedName>
</protein>
<dbReference type="SUPFAM" id="SSF46894">
    <property type="entry name" value="C-terminal effector domain of the bipartite response regulators"/>
    <property type="match status" value="1"/>
</dbReference>
<feature type="domain" description="HTH luxR-type" evidence="1">
    <location>
        <begin position="454"/>
        <end position="519"/>
    </location>
</feature>
<gene>
    <name evidence="3" type="ORF">RM479_25350</name>
</gene>
<dbReference type="PROSITE" id="PS51832">
    <property type="entry name" value="HD_GYP"/>
    <property type="match status" value="1"/>
</dbReference>
<dbReference type="InterPro" id="IPR036388">
    <property type="entry name" value="WH-like_DNA-bd_sf"/>
</dbReference>
<dbReference type="CDD" id="cd00077">
    <property type="entry name" value="HDc"/>
    <property type="match status" value="1"/>
</dbReference>
<dbReference type="Pfam" id="PF00196">
    <property type="entry name" value="GerE"/>
    <property type="match status" value="1"/>
</dbReference>
<dbReference type="InterPro" id="IPR016032">
    <property type="entry name" value="Sig_transdc_resp-reg_C-effctor"/>
</dbReference>